<feature type="transmembrane region" description="Helical" evidence="8">
    <location>
        <begin position="1417"/>
        <end position="1437"/>
    </location>
</feature>
<feature type="domain" description="CSC1/OSCA1-like cytosolic" evidence="11">
    <location>
        <begin position="972"/>
        <end position="1193"/>
    </location>
</feature>
<proteinExistence type="inferred from homology"/>
<gene>
    <name evidence="12" type="ORF">PPROV_000490200</name>
</gene>
<comment type="caution">
    <text evidence="12">The sequence shown here is derived from an EMBL/GenBank/DDBJ whole genome shotgun (WGS) entry which is preliminary data.</text>
</comment>
<evidence type="ECO:0000313" key="12">
    <source>
        <dbReference type="EMBL" id="GHP06155.1"/>
    </source>
</evidence>
<feature type="domain" description="CSC1/OSCA1-like N-terminal transmembrane" evidence="10">
    <location>
        <begin position="343"/>
        <end position="502"/>
    </location>
</feature>
<dbReference type="Pfam" id="PF02714">
    <property type="entry name" value="RSN1_7TM"/>
    <property type="match status" value="2"/>
</dbReference>
<feature type="domain" description="CSC1/OSCA1-like 7TM region" evidence="9">
    <location>
        <begin position="1518"/>
        <end position="1615"/>
    </location>
</feature>
<dbReference type="OrthoDB" id="1689567at2759"/>
<feature type="region of interest" description="Disordered" evidence="7">
    <location>
        <begin position="706"/>
        <end position="775"/>
    </location>
</feature>
<evidence type="ECO:0000256" key="4">
    <source>
        <dbReference type="ARBA" id="ARBA00022692"/>
    </source>
</evidence>
<evidence type="ECO:0000256" key="8">
    <source>
        <dbReference type="SAM" id="Phobius"/>
    </source>
</evidence>
<feature type="transmembrane region" description="Helical" evidence="8">
    <location>
        <begin position="1596"/>
        <end position="1619"/>
    </location>
</feature>
<feature type="transmembrane region" description="Helical" evidence="8">
    <location>
        <begin position="1375"/>
        <end position="1396"/>
    </location>
</feature>
<dbReference type="EMBL" id="BNJQ01000012">
    <property type="protein sequence ID" value="GHP06155.1"/>
    <property type="molecule type" value="Genomic_DNA"/>
</dbReference>
<evidence type="ECO:0000259" key="11">
    <source>
        <dbReference type="Pfam" id="PF14703"/>
    </source>
</evidence>
<feature type="transmembrane region" description="Helical" evidence="8">
    <location>
        <begin position="482"/>
        <end position="501"/>
    </location>
</feature>
<name>A0A830HGZ3_9CHLO</name>
<keyword evidence="13" id="KW-1185">Reference proteome</keyword>
<feature type="transmembrane region" description="Helical" evidence="8">
    <location>
        <begin position="1309"/>
        <end position="1328"/>
    </location>
</feature>
<feature type="region of interest" description="Disordered" evidence="7">
    <location>
        <begin position="1206"/>
        <end position="1299"/>
    </location>
</feature>
<feature type="compositionally biased region" description="Basic and acidic residues" evidence="7">
    <location>
        <begin position="1216"/>
        <end position="1227"/>
    </location>
</feature>
<feature type="compositionally biased region" description="Acidic residues" evidence="7">
    <location>
        <begin position="1228"/>
        <end position="1248"/>
    </location>
</feature>
<dbReference type="InterPro" id="IPR003864">
    <property type="entry name" value="CSC1/OSCA1-like_7TM"/>
</dbReference>
<evidence type="ECO:0000259" key="10">
    <source>
        <dbReference type="Pfam" id="PF13967"/>
    </source>
</evidence>
<feature type="compositionally biased region" description="Low complexity" evidence="7">
    <location>
        <begin position="1"/>
        <end position="16"/>
    </location>
</feature>
<feature type="region of interest" description="Disordered" evidence="7">
    <location>
        <begin position="125"/>
        <end position="166"/>
    </location>
</feature>
<dbReference type="GO" id="GO:0005227">
    <property type="term" value="F:calcium-activated cation channel activity"/>
    <property type="evidence" value="ECO:0007669"/>
    <property type="project" value="InterPro"/>
</dbReference>
<feature type="transmembrane region" description="Helical" evidence="8">
    <location>
        <begin position="428"/>
        <end position="451"/>
    </location>
</feature>
<evidence type="ECO:0000256" key="6">
    <source>
        <dbReference type="ARBA" id="ARBA00023136"/>
    </source>
</evidence>
<feature type="transmembrane region" description="Helical" evidence="8">
    <location>
        <begin position="1624"/>
        <end position="1642"/>
    </location>
</feature>
<feature type="region of interest" description="Disordered" evidence="7">
    <location>
        <begin position="536"/>
        <end position="641"/>
    </location>
</feature>
<keyword evidence="6 8" id="KW-0472">Membrane</keyword>
<feature type="compositionally biased region" description="Polar residues" evidence="7">
    <location>
        <begin position="735"/>
        <end position="749"/>
    </location>
</feature>
<keyword evidence="5 8" id="KW-1133">Transmembrane helix</keyword>
<dbReference type="PANTHER" id="PTHR13018:SF5">
    <property type="entry name" value="RE44586P"/>
    <property type="match status" value="1"/>
</dbReference>
<reference evidence="12" key="1">
    <citation type="submission" date="2020-10" db="EMBL/GenBank/DDBJ databases">
        <title>Unveiling of a novel bifunctional photoreceptor, Dualchrome1, isolated from a cosmopolitan green alga.</title>
        <authorList>
            <person name="Suzuki S."/>
            <person name="Kawachi M."/>
        </authorList>
    </citation>
    <scope>NUCLEOTIDE SEQUENCE</scope>
    <source>
        <strain evidence="12">NIES 2893</strain>
    </source>
</reference>
<evidence type="ECO:0000256" key="2">
    <source>
        <dbReference type="ARBA" id="ARBA00007779"/>
    </source>
</evidence>
<dbReference type="InterPro" id="IPR032880">
    <property type="entry name" value="CSC1/OSCA1-like_N"/>
</dbReference>
<comment type="similarity">
    <text evidence="2">Belongs to the CSC1 (TC 1.A.17) family.</text>
</comment>
<feature type="compositionally biased region" description="Polar residues" evidence="7">
    <location>
        <begin position="630"/>
        <end position="641"/>
    </location>
</feature>
<dbReference type="PANTHER" id="PTHR13018">
    <property type="entry name" value="PROBABLE MEMBRANE PROTEIN DUF221-RELATED"/>
    <property type="match status" value="1"/>
</dbReference>
<feature type="region of interest" description="Disordered" evidence="7">
    <location>
        <begin position="1"/>
        <end position="26"/>
    </location>
</feature>
<feature type="transmembrane region" description="Helical" evidence="8">
    <location>
        <begin position="1543"/>
        <end position="1576"/>
    </location>
</feature>
<feature type="compositionally biased region" description="Low complexity" evidence="7">
    <location>
        <begin position="133"/>
        <end position="161"/>
    </location>
</feature>
<evidence type="ECO:0000256" key="3">
    <source>
        <dbReference type="ARBA" id="ARBA00022448"/>
    </source>
</evidence>
<keyword evidence="3" id="KW-0813">Transport</keyword>
<evidence type="ECO:0000256" key="5">
    <source>
        <dbReference type="ARBA" id="ARBA00022989"/>
    </source>
</evidence>
<feature type="compositionally biased region" description="Low complexity" evidence="7">
    <location>
        <begin position="561"/>
        <end position="588"/>
    </location>
</feature>
<feature type="domain" description="CSC1/OSCA1-like 7TM region" evidence="9">
    <location>
        <begin position="1362"/>
        <end position="1492"/>
    </location>
</feature>
<sequence length="1704" mass="188264">MAPASSSSSTTSSTPHNTRRRRRGGTVPCGGGGAFGGVFGGVCGGVTCCWTPCMMPSSSSCCRLLMIQLMMVMLMLMLIVDVRGGGGGDSIISNVLLLLPTTAPMVMLVNAQQQQQPTTLLGNNTTEEEEEALILAESDPPTPPTAATTENDNNNSTSPTPVLSPVGGDTTTTAAAAAAVESACVYDPAKRKEYYTEFDQTFMSASDAQISSLVVRIRDLASHNANKQQGGGGGGSGVDGTNFTDAVNALEQENAAFDDNYSVVAAIIAASNNTLTYEEVAYVSAVLDLIVFHWYLEMTMSTEEMIVCECENGLRSGFECNMAIQQLSRFIGLEQTYTSGESILFAFYIDLAIGVAAFIGFGIFWPKIMVYRARLHHPQVAVRPPPLPENNPGIYARFYNWIGPCVGCSEEWLLRSCGLDALMLDNTVWLGVSFFLLISVWNLVVLIPIHYHVGTINAATKGVSIDGGWERLTASNLGTSPAWWVHFVSCLLIVWWGTRLIRRQYAKYKVLRWAYLSCTEVEINRWRDDLHEVAEEEWGPQQQRNKVSRKKSKRHLHRTATARGATAAALPATSSTAVATQTTTTTTTSDDDDNAHPDHEQGMRGIMSTVAERLSSSSQSRRVPRRHTWASATSTVTTNDGTAEGVVDEEEGRAAAAPPLTASIRDTTHVIGDAVERQSQELISGLKHSAKTIFNAIKHIAADEDDLTLVQPKTPRPTAPTAAEPMPDDGEEDTNNVSPSSTPLQTARTTLLPITVAEEEKKSSRDEEGDSDIDEILSESSSFASLRDDDIDDDGDGVVDILANPTGGAVLPWEHTITSKRTTTTTMTAPGVVPPPSSSAQPNGLSSTPSAAMTLRTTRDNEEMLADELRLSGGDSDIRRAKIFRRVPSVRDRQRVNTFAVGEDGVTVQPAVSVAVNAQQYVILVHNVEPAHVFRRMGLTIARHDEVKADDDGTPLTPALTTTKVPATSPMEYILKVFRRVYGDEVLRIIPVVNHKVIDILLLRWSVAYERLAIAKENLRLTGKRPMHVAHVCGTCCKERDPPAFYRKYNEQLTSSRRSSHRCEVDNSSSGVFDDSHVRVDVEAFDACQTPEEGLTFYAGRCCCCMCCHGGPAKRVDSLDYYSREVRLMEREVTFLRRRCSEEMKRGETSAFFVVFRTQMTTMMASRSYIDEHQGSLFHVSPAPSPDNVLWGNLWGNSKPITAPSAAAAASKKKKSDGDVVVDRTPDTVEEQEEEADNEGIEEEEEEAPPTTTTMLRRRRSAASSVAISLQMESAHSHNNQSARTEETDRKKKPLLIDPTRHGSRERRISFRTLICFAGVGAMVLFPVGTFTGAVTQLDTALCTTARQEDWGNKVDFYCGASNFSAFLRGVVTTWLPALLLSLWQNLVVPKTFYALAIFERRHFALSDIDVRISSWMFIWVFINVFLGTLLGSLALLELGTLLRDPGKIVYSIGSAIPRAGNFFVNYVLLRAFLVPFRLFWPHMQVLCYILQSWIRNGGLLWCGCGGGKNGRPPTCLFCLRTRRARMLSWASKSVRYGREMGMLLMIFLICTVYATAIPLLAIMALGFFVFTWIQWRYQLLYVYMRSYESGGCELWPHVALRLVWILAIYQTFTSCLLLANRQWYAAILLWLIVPGYLYRFHLRCNEYYRKPAISLPLSIAARLPPANVRRSVYVAPALRKGANGWTEECGKVWQGWGSQKYTA</sequence>
<evidence type="ECO:0000256" key="7">
    <source>
        <dbReference type="SAM" id="MobiDB-lite"/>
    </source>
</evidence>
<evidence type="ECO:0000256" key="1">
    <source>
        <dbReference type="ARBA" id="ARBA00004141"/>
    </source>
</evidence>
<protein>
    <submittedName>
        <fullName evidence="12">Uncharacterized protein</fullName>
    </submittedName>
</protein>
<feature type="transmembrane region" description="Helical" evidence="8">
    <location>
        <begin position="61"/>
        <end position="79"/>
    </location>
</feature>
<organism evidence="12 13">
    <name type="scientific">Pycnococcus provasolii</name>
    <dbReference type="NCBI Taxonomy" id="41880"/>
    <lineage>
        <taxon>Eukaryota</taxon>
        <taxon>Viridiplantae</taxon>
        <taxon>Chlorophyta</taxon>
        <taxon>Pseudoscourfieldiophyceae</taxon>
        <taxon>Pseudoscourfieldiales</taxon>
        <taxon>Pycnococcaceae</taxon>
        <taxon>Pycnococcus</taxon>
    </lineage>
</organism>
<feature type="transmembrane region" description="Helical" evidence="8">
    <location>
        <begin position="343"/>
        <end position="365"/>
    </location>
</feature>
<dbReference type="Pfam" id="PF13967">
    <property type="entry name" value="RSN1_TM"/>
    <property type="match status" value="1"/>
</dbReference>
<dbReference type="InterPro" id="IPR045122">
    <property type="entry name" value="Csc1-like"/>
</dbReference>
<feature type="compositionally biased region" description="Basic residues" evidence="7">
    <location>
        <begin position="546"/>
        <end position="560"/>
    </location>
</feature>
<evidence type="ECO:0000313" key="13">
    <source>
        <dbReference type="Proteomes" id="UP000660262"/>
    </source>
</evidence>
<comment type="subcellular location">
    <subcellularLocation>
        <location evidence="1">Membrane</location>
        <topology evidence="1">Multi-pass membrane protein</topology>
    </subcellularLocation>
</comment>
<accession>A0A830HGZ3</accession>
<dbReference type="GO" id="GO:0005886">
    <property type="term" value="C:plasma membrane"/>
    <property type="evidence" value="ECO:0007669"/>
    <property type="project" value="TreeGrafter"/>
</dbReference>
<dbReference type="Pfam" id="PF14703">
    <property type="entry name" value="PHM7_cyt"/>
    <property type="match status" value="1"/>
</dbReference>
<feature type="compositionally biased region" description="Polar residues" evidence="7">
    <location>
        <begin position="1271"/>
        <end position="1283"/>
    </location>
</feature>
<feature type="transmembrane region" description="Helical" evidence="8">
    <location>
        <begin position="91"/>
        <end position="111"/>
    </location>
</feature>
<dbReference type="Proteomes" id="UP000660262">
    <property type="component" value="Unassembled WGS sequence"/>
</dbReference>
<evidence type="ECO:0000259" key="9">
    <source>
        <dbReference type="Pfam" id="PF02714"/>
    </source>
</evidence>
<dbReference type="InterPro" id="IPR027815">
    <property type="entry name" value="CSC1/OSCA1-like_cyt"/>
</dbReference>
<keyword evidence="4 8" id="KW-0812">Transmembrane</keyword>